<gene>
    <name evidence="4" type="ORF">FVE85_1909</name>
</gene>
<sequence length="489" mass="53603">MSPVHLEMQASPASGWQCDGVMHTYETVLIHSRILVHFNDRRCGGHPDARLRAAFFVSCPTTHGLVHLLSRVSPETPVRVRARDPIEFEELCGGSLSRSPSSRLGDNEKGRDHMSVQSGLDVQAGIAARSHESRSGAGDALVLKELESVLKLDRMHPAFVWQWGTETGATHGSALRDLGRWERVIAEAKLSLNGYEMLFSLGVSALHARAWALFDAVERRLKQFLGPSEKIPRLKLLQGMKAEAERRWEDAQEQYLKILSTDGDPPSSARLVAMLRSQLRDQEALLTLQRYVADVPTDKAAWQELRKLSCELHDYERAAFAACQCILLMPSCAYTAQRAAEVYYSMEAYGTARNYYARSIHISLASASGGAHLGVKSGPSNRAATVSLHSVPVSAVWGLWVTCIAIAAEQSASNTQPAGSGVDAAAADAGMDAAQSNDFQKPGMENNSELLRWSQRLLLAIYRDTVSTIEGVSTMSVQCARDVLVEFEP</sequence>
<dbReference type="OrthoDB" id="124397at2759"/>
<protein>
    <recommendedName>
        <fullName evidence="2">ER membrane protein complex subunit 2</fullName>
    </recommendedName>
</protein>
<feature type="compositionally biased region" description="Basic and acidic residues" evidence="3">
    <location>
        <begin position="105"/>
        <end position="114"/>
    </location>
</feature>
<keyword evidence="5" id="KW-1185">Reference proteome</keyword>
<dbReference type="SUPFAM" id="SSF48452">
    <property type="entry name" value="TPR-like"/>
    <property type="match status" value="1"/>
</dbReference>
<comment type="subcellular location">
    <subcellularLocation>
        <location evidence="2">Endoplasmic reticulum membrane</location>
        <topology evidence="2">Peripheral membrane protein</topology>
        <orientation evidence="2">Cytoplasmic side</orientation>
    </subcellularLocation>
</comment>
<dbReference type="AlphaFoldDB" id="A0A5J4YYG3"/>
<dbReference type="EMBL" id="VRMN01000003">
    <property type="protein sequence ID" value="KAA8495754.1"/>
    <property type="molecule type" value="Genomic_DNA"/>
</dbReference>
<dbReference type="Proteomes" id="UP000324585">
    <property type="component" value="Unassembled WGS sequence"/>
</dbReference>
<comment type="caution">
    <text evidence="4">The sequence shown here is derived from an EMBL/GenBank/DDBJ whole genome shotgun (WGS) entry which is preliminary data.</text>
</comment>
<feature type="compositionally biased region" description="Low complexity" evidence="3">
    <location>
        <begin position="93"/>
        <end position="104"/>
    </location>
</feature>
<comment type="function">
    <text evidence="2">Part of the endoplasmic reticulum membrane protein complex (EMC) that enables the energy-independent insertion into endoplasmic reticulum membranes of newly synthesized membrane proteins.</text>
</comment>
<keyword evidence="1" id="KW-0802">TPR repeat</keyword>
<dbReference type="InterPro" id="IPR039856">
    <property type="entry name" value="EMC2-like"/>
</dbReference>
<evidence type="ECO:0000256" key="2">
    <source>
        <dbReference type="RuleBase" id="RU367091"/>
    </source>
</evidence>
<name>A0A5J4YYG3_PORPP</name>
<organism evidence="4 5">
    <name type="scientific">Porphyridium purpureum</name>
    <name type="common">Red alga</name>
    <name type="synonym">Porphyridium cruentum</name>
    <dbReference type="NCBI Taxonomy" id="35688"/>
    <lineage>
        <taxon>Eukaryota</taxon>
        <taxon>Rhodophyta</taxon>
        <taxon>Bangiophyceae</taxon>
        <taxon>Porphyridiales</taxon>
        <taxon>Porphyridiaceae</taxon>
        <taxon>Porphyridium</taxon>
    </lineage>
</organism>
<keyword evidence="2" id="KW-0472">Membrane</keyword>
<evidence type="ECO:0000313" key="5">
    <source>
        <dbReference type="Proteomes" id="UP000324585"/>
    </source>
</evidence>
<dbReference type="GO" id="GO:0072546">
    <property type="term" value="C:EMC complex"/>
    <property type="evidence" value="ECO:0007669"/>
    <property type="project" value="UniProtKB-UniRule"/>
</dbReference>
<dbReference type="InterPro" id="IPR011990">
    <property type="entry name" value="TPR-like_helical_dom_sf"/>
</dbReference>
<feature type="region of interest" description="Disordered" evidence="3">
    <location>
        <begin position="92"/>
        <end position="114"/>
    </location>
</feature>
<accession>A0A5J4YYG3</accession>
<dbReference type="Gene3D" id="1.25.40.10">
    <property type="entry name" value="Tetratricopeptide repeat domain"/>
    <property type="match status" value="1"/>
</dbReference>
<reference evidence="5" key="1">
    <citation type="journal article" date="2019" name="Nat. Commun.">
        <title>Expansion of phycobilisome linker gene families in mesophilic red algae.</title>
        <authorList>
            <person name="Lee J."/>
            <person name="Kim D."/>
            <person name="Bhattacharya D."/>
            <person name="Yoon H.S."/>
        </authorList>
    </citation>
    <scope>NUCLEOTIDE SEQUENCE [LARGE SCALE GENOMIC DNA]</scope>
    <source>
        <strain evidence="5">CCMP 1328</strain>
    </source>
</reference>
<dbReference type="PANTHER" id="PTHR12760">
    <property type="entry name" value="TETRATRICOPEPTIDE REPEAT PROTEIN"/>
    <property type="match status" value="1"/>
</dbReference>
<evidence type="ECO:0000313" key="4">
    <source>
        <dbReference type="EMBL" id="KAA8495754.1"/>
    </source>
</evidence>
<keyword evidence="2" id="KW-0256">Endoplasmic reticulum</keyword>
<comment type="similarity">
    <text evidence="2">Belongs to the EMC2 family.</text>
</comment>
<proteinExistence type="inferred from homology"/>
<comment type="subunit">
    <text evidence="2">Component of the ER membrane protein complex (EMC).</text>
</comment>
<evidence type="ECO:0000256" key="3">
    <source>
        <dbReference type="SAM" id="MobiDB-lite"/>
    </source>
</evidence>
<evidence type="ECO:0000256" key="1">
    <source>
        <dbReference type="ARBA" id="ARBA00022803"/>
    </source>
</evidence>